<reference evidence="9" key="1">
    <citation type="journal article" date="2019" name="Int. J. Syst. Evol. Microbiol.">
        <title>The Global Catalogue of Microorganisms (GCM) 10K type strain sequencing project: providing services to taxonomists for standard genome sequencing and annotation.</title>
        <authorList>
            <consortium name="The Broad Institute Genomics Platform"/>
            <consortium name="The Broad Institute Genome Sequencing Center for Infectious Disease"/>
            <person name="Wu L."/>
            <person name="Ma J."/>
        </authorList>
    </citation>
    <scope>NUCLEOTIDE SEQUENCE [LARGE SCALE GENOMIC DNA]</scope>
    <source>
        <strain evidence="9">KCTC 52368</strain>
    </source>
</reference>
<evidence type="ECO:0000256" key="4">
    <source>
        <dbReference type="ARBA" id="ARBA00022825"/>
    </source>
</evidence>
<feature type="chain" id="PRO_5045812218" evidence="6">
    <location>
        <begin position="19"/>
        <end position="533"/>
    </location>
</feature>
<keyword evidence="9" id="KW-1185">Reference proteome</keyword>
<feature type="signal peptide" evidence="6">
    <location>
        <begin position="1"/>
        <end position="18"/>
    </location>
</feature>
<proteinExistence type="inferred from homology"/>
<feature type="domain" description="Peptidase S8/S53" evidence="7">
    <location>
        <begin position="60"/>
        <end position="497"/>
    </location>
</feature>
<evidence type="ECO:0000256" key="6">
    <source>
        <dbReference type="SAM" id="SignalP"/>
    </source>
</evidence>
<keyword evidence="3" id="KW-0378">Hydrolase</keyword>
<dbReference type="PANTHER" id="PTHR43806:SF11">
    <property type="entry name" value="CEREVISIN-RELATED"/>
    <property type="match status" value="1"/>
</dbReference>
<dbReference type="InterPro" id="IPR036852">
    <property type="entry name" value="Peptidase_S8/S53_dom_sf"/>
</dbReference>
<name>A0ABW5MRZ1_9FLAO</name>
<accession>A0ABW5MRZ1</accession>
<dbReference type="RefSeq" id="WP_377765472.1">
    <property type="nucleotide sequence ID" value="NZ_JBHULB010000006.1"/>
</dbReference>
<keyword evidence="4" id="KW-0720">Serine protease</keyword>
<evidence type="ECO:0000256" key="3">
    <source>
        <dbReference type="ARBA" id="ARBA00022801"/>
    </source>
</evidence>
<evidence type="ECO:0000313" key="8">
    <source>
        <dbReference type="EMBL" id="MFD2585914.1"/>
    </source>
</evidence>
<evidence type="ECO:0000256" key="2">
    <source>
        <dbReference type="ARBA" id="ARBA00022670"/>
    </source>
</evidence>
<evidence type="ECO:0000256" key="1">
    <source>
        <dbReference type="ARBA" id="ARBA00011073"/>
    </source>
</evidence>
<sequence>MKSSLFFILFVSSFFLNAQKGETNLMDSISYWQFDQFGKDSFSGISSDLSSVVLSKNENDKVIIALIDSDIDVNHHYLNKYIWANTKEVKSNNLDDDKNGYIDDIHGWNFLAKGDKKIIKYANNTSIRFTRAFKQKYERLSKKKGKLNSKELDFLATYNKALNTIKEEKMRLAPYEEYIEWYETSQIASDSLLLTYDFKKPYNLSSLDSLFNEVYTKGNDEERGRLIYFSLDKLKNNREEDYKLSLDYLNKNKYYALNENLTENHSSINNTFPKLGSNRLDINISNEKHGTQIGGVIVKTYKAITENLPDEAENIEIMPISIFPENGAEFEEDIAKAIRYAVNNGADIINYSSSIRFLLKPSLLYEALLYAEKHNVLIVTSAGNTGENLDKIMTHPRKKYKKYRLSNLIMVGMSDSTIGPNLKPIHGNYGKETVDLFAPGTDFLTTNPKNEYFKTSGSSISSAIVATTCATIKLYHPKLKAAEIREIILQSVSKYNGEIFLDEGGKTKVLFTDLCMAGGILNVENAFKLAVKK</sequence>
<dbReference type="InterPro" id="IPR050131">
    <property type="entry name" value="Peptidase_S8_subtilisin-like"/>
</dbReference>
<keyword evidence="6" id="KW-0732">Signal</keyword>
<dbReference type="InterPro" id="IPR015500">
    <property type="entry name" value="Peptidase_S8_subtilisin-rel"/>
</dbReference>
<comment type="similarity">
    <text evidence="1 5">Belongs to the peptidase S8 family.</text>
</comment>
<organism evidence="8 9">
    <name type="scientific">Croceitalea marina</name>
    <dbReference type="NCBI Taxonomy" id="1775166"/>
    <lineage>
        <taxon>Bacteria</taxon>
        <taxon>Pseudomonadati</taxon>
        <taxon>Bacteroidota</taxon>
        <taxon>Flavobacteriia</taxon>
        <taxon>Flavobacteriales</taxon>
        <taxon>Flavobacteriaceae</taxon>
        <taxon>Croceitalea</taxon>
    </lineage>
</organism>
<comment type="caution">
    <text evidence="5">Lacks conserved residue(s) required for the propagation of feature annotation.</text>
</comment>
<protein>
    <submittedName>
        <fullName evidence="8">S8 family serine peptidase</fullName>
    </submittedName>
</protein>
<evidence type="ECO:0000256" key="5">
    <source>
        <dbReference type="PROSITE-ProRule" id="PRU01240"/>
    </source>
</evidence>
<gene>
    <name evidence="8" type="ORF">ACFSQJ_03165</name>
</gene>
<keyword evidence="2" id="KW-0645">Protease</keyword>
<evidence type="ECO:0000313" key="9">
    <source>
        <dbReference type="Proteomes" id="UP001597526"/>
    </source>
</evidence>
<comment type="caution">
    <text evidence="8">The sequence shown here is derived from an EMBL/GenBank/DDBJ whole genome shotgun (WGS) entry which is preliminary data.</text>
</comment>
<dbReference type="SUPFAM" id="SSF52743">
    <property type="entry name" value="Subtilisin-like"/>
    <property type="match status" value="1"/>
</dbReference>
<dbReference type="Gene3D" id="3.40.50.200">
    <property type="entry name" value="Peptidase S8/S53 domain"/>
    <property type="match status" value="2"/>
</dbReference>
<dbReference type="EMBL" id="JBHULB010000006">
    <property type="protein sequence ID" value="MFD2585914.1"/>
    <property type="molecule type" value="Genomic_DNA"/>
</dbReference>
<dbReference type="PROSITE" id="PS51892">
    <property type="entry name" value="SUBTILASE"/>
    <property type="match status" value="1"/>
</dbReference>
<dbReference type="InterPro" id="IPR000209">
    <property type="entry name" value="Peptidase_S8/S53_dom"/>
</dbReference>
<dbReference type="Proteomes" id="UP001597526">
    <property type="component" value="Unassembled WGS sequence"/>
</dbReference>
<dbReference type="PRINTS" id="PR00723">
    <property type="entry name" value="SUBTILISIN"/>
</dbReference>
<dbReference type="PANTHER" id="PTHR43806">
    <property type="entry name" value="PEPTIDASE S8"/>
    <property type="match status" value="1"/>
</dbReference>
<evidence type="ECO:0000259" key="7">
    <source>
        <dbReference type="Pfam" id="PF00082"/>
    </source>
</evidence>
<dbReference type="Pfam" id="PF00082">
    <property type="entry name" value="Peptidase_S8"/>
    <property type="match status" value="1"/>
</dbReference>